<protein>
    <recommendedName>
        <fullName evidence="1">ORC1/DEAH AAA+ ATPase domain-containing protein</fullName>
    </recommendedName>
</protein>
<proteinExistence type="predicted"/>
<dbReference type="Gene3D" id="3.40.50.300">
    <property type="entry name" value="P-loop containing nucleotide triphosphate hydrolases"/>
    <property type="match status" value="1"/>
</dbReference>
<evidence type="ECO:0000313" key="3">
    <source>
        <dbReference type="Proteomes" id="UP000315971"/>
    </source>
</evidence>
<gene>
    <name evidence="2" type="ORF">SAMN06265350_102348</name>
</gene>
<dbReference type="RefSeq" id="WP_142601941.1">
    <property type="nucleotide sequence ID" value="NZ_FXSZ01000002.1"/>
</dbReference>
<dbReference type="OrthoDB" id="799824at2"/>
<dbReference type="InterPro" id="IPR027417">
    <property type="entry name" value="P-loop_NTPase"/>
</dbReference>
<dbReference type="GO" id="GO:0016887">
    <property type="term" value="F:ATP hydrolysis activity"/>
    <property type="evidence" value="ECO:0007669"/>
    <property type="project" value="InterPro"/>
</dbReference>
<dbReference type="Proteomes" id="UP000315971">
    <property type="component" value="Unassembled WGS sequence"/>
</dbReference>
<reference evidence="2 3" key="1">
    <citation type="submission" date="2017-05" db="EMBL/GenBank/DDBJ databases">
        <authorList>
            <person name="Varghese N."/>
            <person name="Submissions S."/>
        </authorList>
    </citation>
    <scope>NUCLEOTIDE SEQUENCE [LARGE SCALE GENOMIC DNA]</scope>
    <source>
        <strain evidence="2 3">DSM 21342</strain>
    </source>
</reference>
<dbReference type="EMBL" id="FXSZ01000002">
    <property type="protein sequence ID" value="SMO48438.1"/>
    <property type="molecule type" value="Genomic_DNA"/>
</dbReference>
<name>A0A521BMS3_9SPHI</name>
<keyword evidence="3" id="KW-1185">Reference proteome</keyword>
<accession>A0A521BMS3</accession>
<evidence type="ECO:0000313" key="2">
    <source>
        <dbReference type="EMBL" id="SMO48438.1"/>
    </source>
</evidence>
<dbReference type="SUPFAM" id="SSF52540">
    <property type="entry name" value="P-loop containing nucleoside triphosphate hydrolases"/>
    <property type="match status" value="1"/>
</dbReference>
<sequence length="290" mass="32926">MITTELKKRVITVLQERRALFSGSDAKFAVFLGINTAQYSRIKNGETERVLSDAVWISLARQCNVQVGNSLLWNTAKTPVFEFITSQLAFCQQKSASRLLCDIADIGKTHTAKHYATSNKNAVYVDCSQYKSKQRLVKHIAKEFGVGYTGKYLDVYADLVFYLRQLDNPLIILDEAGDLDYGAFLELKALWNATEGFCGWYMMGADGLRKKIDTRIEYRKVGYTEIFSRYGNRYQKASPDGNEDLKQFKMIQSGLIIRANFPADVDVNKTIAQADFTLRNLKEVRKKISA</sequence>
<organism evidence="2 3">
    <name type="scientific">Solitalea koreensis</name>
    <dbReference type="NCBI Taxonomy" id="543615"/>
    <lineage>
        <taxon>Bacteria</taxon>
        <taxon>Pseudomonadati</taxon>
        <taxon>Bacteroidota</taxon>
        <taxon>Sphingobacteriia</taxon>
        <taxon>Sphingobacteriales</taxon>
        <taxon>Sphingobacteriaceae</taxon>
        <taxon>Solitalea</taxon>
    </lineage>
</organism>
<dbReference type="AlphaFoldDB" id="A0A521BMS3"/>
<evidence type="ECO:0000259" key="1">
    <source>
        <dbReference type="Pfam" id="PF13401"/>
    </source>
</evidence>
<dbReference type="Pfam" id="PF13401">
    <property type="entry name" value="AAA_22"/>
    <property type="match status" value="1"/>
</dbReference>
<dbReference type="InterPro" id="IPR049945">
    <property type="entry name" value="AAA_22"/>
</dbReference>
<feature type="domain" description="ORC1/DEAH AAA+ ATPase" evidence="1">
    <location>
        <begin position="106"/>
        <end position="210"/>
    </location>
</feature>